<proteinExistence type="predicted"/>
<evidence type="ECO:0000313" key="1">
    <source>
        <dbReference type="EMBL" id="OGE76853.1"/>
    </source>
</evidence>
<name>A0A1F5NGY6_9BACT</name>
<sequence length="151" mass="17304">MIKHIWSVLCREALIDSETNNVSLLNIFERLEINISLPKDITIPVDVPITYELVSLWVKDNLTKEEELDINISIISPENEVVNQLSKKMVIPVDKARMRSRIKITGLKITKSGNYLFQIAVKEMNSKKFTTEAELPLEVVIHEDVKKSKTT</sequence>
<reference evidence="1 2" key="1">
    <citation type="journal article" date="2016" name="Nat. Commun.">
        <title>Thousands of microbial genomes shed light on interconnected biogeochemical processes in an aquifer system.</title>
        <authorList>
            <person name="Anantharaman K."/>
            <person name="Brown C.T."/>
            <person name="Hug L.A."/>
            <person name="Sharon I."/>
            <person name="Castelle C.J."/>
            <person name="Probst A.J."/>
            <person name="Thomas B.C."/>
            <person name="Singh A."/>
            <person name="Wilkins M.J."/>
            <person name="Karaoz U."/>
            <person name="Brodie E.L."/>
            <person name="Williams K.H."/>
            <person name="Hubbard S.S."/>
            <person name="Banfield J.F."/>
        </authorList>
    </citation>
    <scope>NUCLEOTIDE SEQUENCE [LARGE SCALE GENOMIC DNA]</scope>
</reference>
<organism evidence="1 2">
    <name type="scientific">Candidatus Daviesbacteria bacterium RIFCSPLOWO2_02_FULL_41_8</name>
    <dbReference type="NCBI Taxonomy" id="1797798"/>
    <lineage>
        <taxon>Bacteria</taxon>
        <taxon>Candidatus Daviesiibacteriota</taxon>
    </lineage>
</organism>
<accession>A0A1F5NGY6</accession>
<dbReference type="EMBL" id="MFDZ01000069">
    <property type="protein sequence ID" value="OGE76853.1"/>
    <property type="molecule type" value="Genomic_DNA"/>
</dbReference>
<comment type="caution">
    <text evidence="1">The sequence shown here is derived from an EMBL/GenBank/DDBJ whole genome shotgun (WGS) entry which is preliminary data.</text>
</comment>
<dbReference type="Proteomes" id="UP000176578">
    <property type="component" value="Unassembled WGS sequence"/>
</dbReference>
<protein>
    <submittedName>
        <fullName evidence="1">Uncharacterized protein</fullName>
    </submittedName>
</protein>
<evidence type="ECO:0000313" key="2">
    <source>
        <dbReference type="Proteomes" id="UP000176578"/>
    </source>
</evidence>
<gene>
    <name evidence="1" type="ORF">A3J19_04360</name>
</gene>
<dbReference type="AlphaFoldDB" id="A0A1F5NGY6"/>